<evidence type="ECO:0000259" key="2">
    <source>
        <dbReference type="Pfam" id="PF07228"/>
    </source>
</evidence>
<name>A0A645H1R6_9ZZZZ</name>
<dbReference type="Gene3D" id="3.60.40.10">
    <property type="entry name" value="PPM-type phosphatase domain"/>
    <property type="match status" value="1"/>
</dbReference>
<dbReference type="InterPro" id="IPR052016">
    <property type="entry name" value="Bact_Sigma-Reg"/>
</dbReference>
<dbReference type="InterPro" id="IPR036457">
    <property type="entry name" value="PPM-type-like_dom_sf"/>
</dbReference>
<dbReference type="GO" id="GO:0016791">
    <property type="term" value="F:phosphatase activity"/>
    <property type="evidence" value="ECO:0007669"/>
    <property type="project" value="TreeGrafter"/>
</dbReference>
<comment type="caution">
    <text evidence="3">The sequence shown here is derived from an EMBL/GenBank/DDBJ whole genome shotgun (WGS) entry which is preliminary data.</text>
</comment>
<dbReference type="Pfam" id="PF07228">
    <property type="entry name" value="SpoIIE"/>
    <property type="match status" value="1"/>
</dbReference>
<reference evidence="3" key="1">
    <citation type="submission" date="2019-08" db="EMBL/GenBank/DDBJ databases">
        <authorList>
            <person name="Kucharzyk K."/>
            <person name="Murdoch R.W."/>
            <person name="Higgins S."/>
            <person name="Loffler F."/>
        </authorList>
    </citation>
    <scope>NUCLEOTIDE SEQUENCE</scope>
</reference>
<dbReference type="AlphaFoldDB" id="A0A645H1R6"/>
<evidence type="ECO:0000256" key="1">
    <source>
        <dbReference type="ARBA" id="ARBA00022801"/>
    </source>
</evidence>
<keyword evidence="1" id="KW-0378">Hydrolase</keyword>
<dbReference type="EMBL" id="VSSQ01081328">
    <property type="protein sequence ID" value="MPN30274.1"/>
    <property type="molecule type" value="Genomic_DNA"/>
</dbReference>
<accession>A0A645H1R6</accession>
<dbReference type="PANTHER" id="PTHR43156:SF2">
    <property type="entry name" value="STAGE II SPORULATION PROTEIN E"/>
    <property type="match status" value="1"/>
</dbReference>
<gene>
    <name evidence="3" type="ORF">SDC9_177737</name>
</gene>
<organism evidence="3">
    <name type="scientific">bioreactor metagenome</name>
    <dbReference type="NCBI Taxonomy" id="1076179"/>
    <lineage>
        <taxon>unclassified sequences</taxon>
        <taxon>metagenomes</taxon>
        <taxon>ecological metagenomes</taxon>
    </lineage>
</organism>
<dbReference type="PANTHER" id="PTHR43156">
    <property type="entry name" value="STAGE II SPORULATION PROTEIN E-RELATED"/>
    <property type="match status" value="1"/>
</dbReference>
<dbReference type="InterPro" id="IPR001932">
    <property type="entry name" value="PPM-type_phosphatase-like_dom"/>
</dbReference>
<sequence>MSYLLGILDIRTGEVRYTNAGHPAPCVRRSGGALELLTAKHGPPVGSASGARYGSGTVRLEKGDTLLLYTDGVTGMLNPSGTAFGSDALLRVVAYRPEASPDELGAEILDALDRFSGGREQADDLALLILRFDGYEEKGASSDV</sequence>
<dbReference type="SUPFAM" id="SSF81606">
    <property type="entry name" value="PP2C-like"/>
    <property type="match status" value="1"/>
</dbReference>
<evidence type="ECO:0000313" key="3">
    <source>
        <dbReference type="EMBL" id="MPN30274.1"/>
    </source>
</evidence>
<proteinExistence type="predicted"/>
<protein>
    <recommendedName>
        <fullName evidence="2">PPM-type phosphatase domain-containing protein</fullName>
    </recommendedName>
</protein>
<feature type="domain" description="PPM-type phosphatase" evidence="2">
    <location>
        <begin position="2"/>
        <end position="132"/>
    </location>
</feature>